<dbReference type="STRING" id="1507870.A0A1V8SSL1"/>
<dbReference type="SMART" id="SM00220">
    <property type="entry name" value="S_TKc"/>
    <property type="match status" value="1"/>
</dbReference>
<dbReference type="PROSITE" id="PS00108">
    <property type="entry name" value="PROTEIN_KINASE_ST"/>
    <property type="match status" value="1"/>
</dbReference>
<dbReference type="CDD" id="cd00180">
    <property type="entry name" value="PKc"/>
    <property type="match status" value="1"/>
</dbReference>
<sequence length="395" mass="45327">MSVPSKEWIKLKQRHDMRDVKGYAHIMTGGQGTVSLFMHVDEHGTIKDRAVMKDSYLDKAHWDCREMIDRMPIEIAAGYMLASPKTVKLHDHAIFKELRMYRMHLEYAPSGDLFDLVERYVNLRRLLPEPFIWYVAKSMTEVGILMQQGALDEPKTPWRTLIHRDIKLDNMVLGSPLASEFPSYPTPKMMDFGHMMQHYAGNPMPQRDQCMGGTVNWLAPERSGDNPGPMTPASDVYSVGCTLYHMMNGTVGSPIHHDTNGNPMFFASDNGAKYTIHLQHLVLCCMRTDYTQRPTFQQVMNRMRELFDNPSEDLEVQRVTALSLRTVQQADRWIPTSLEDRYELDYQKDDTYRLETACDFIDGYVAEDWCGDFVGSDLGPSVQAHHTVPSHLLKS</sequence>
<dbReference type="PROSITE" id="PS50011">
    <property type="entry name" value="PROTEIN_KINASE_DOM"/>
    <property type="match status" value="1"/>
</dbReference>
<dbReference type="PANTHER" id="PTHR24359">
    <property type="entry name" value="SERINE/THREONINE-PROTEIN KINASE SBK1"/>
    <property type="match status" value="1"/>
</dbReference>
<dbReference type="EMBL" id="NAJO01000029">
    <property type="protein sequence ID" value="OQO02001.1"/>
    <property type="molecule type" value="Genomic_DNA"/>
</dbReference>
<proteinExistence type="predicted"/>
<dbReference type="SUPFAM" id="SSF56112">
    <property type="entry name" value="Protein kinase-like (PK-like)"/>
    <property type="match status" value="1"/>
</dbReference>
<dbReference type="InterPro" id="IPR008271">
    <property type="entry name" value="Ser/Thr_kinase_AS"/>
</dbReference>
<reference evidence="3" key="1">
    <citation type="submission" date="2017-03" db="EMBL/GenBank/DDBJ databases">
        <title>Genomes of endolithic fungi from Antarctica.</title>
        <authorList>
            <person name="Coleine C."/>
            <person name="Masonjones S."/>
            <person name="Stajich J.E."/>
        </authorList>
    </citation>
    <scope>NUCLEOTIDE SEQUENCE [LARGE SCALE GENOMIC DNA]</scope>
    <source>
        <strain evidence="3">CCFEE 5527</strain>
    </source>
</reference>
<feature type="domain" description="Protein kinase" evidence="1">
    <location>
        <begin position="20"/>
        <end position="307"/>
    </location>
</feature>
<organism evidence="2 3">
    <name type="scientific">Cryoendolithus antarcticus</name>
    <dbReference type="NCBI Taxonomy" id="1507870"/>
    <lineage>
        <taxon>Eukaryota</taxon>
        <taxon>Fungi</taxon>
        <taxon>Dikarya</taxon>
        <taxon>Ascomycota</taxon>
        <taxon>Pezizomycotina</taxon>
        <taxon>Dothideomycetes</taxon>
        <taxon>Dothideomycetidae</taxon>
        <taxon>Cladosporiales</taxon>
        <taxon>Cladosporiaceae</taxon>
        <taxon>Cryoendolithus</taxon>
    </lineage>
</organism>
<evidence type="ECO:0000313" key="2">
    <source>
        <dbReference type="EMBL" id="OQO02001.1"/>
    </source>
</evidence>
<keyword evidence="3" id="KW-1185">Reference proteome</keyword>
<gene>
    <name evidence="2" type="ORF">B0A48_12474</name>
</gene>
<protein>
    <recommendedName>
        <fullName evidence="1">Protein kinase domain-containing protein</fullName>
    </recommendedName>
</protein>
<dbReference type="InParanoid" id="A0A1V8SSL1"/>
<dbReference type="InterPro" id="IPR011009">
    <property type="entry name" value="Kinase-like_dom_sf"/>
</dbReference>
<dbReference type="AlphaFoldDB" id="A0A1V8SSL1"/>
<dbReference type="InterPro" id="IPR000719">
    <property type="entry name" value="Prot_kinase_dom"/>
</dbReference>
<dbReference type="OrthoDB" id="310217at2759"/>
<name>A0A1V8SSL1_9PEZI</name>
<comment type="caution">
    <text evidence="2">The sequence shown here is derived from an EMBL/GenBank/DDBJ whole genome shotgun (WGS) entry which is preliminary data.</text>
</comment>
<accession>A0A1V8SSL1</accession>
<dbReference type="GO" id="GO:0005524">
    <property type="term" value="F:ATP binding"/>
    <property type="evidence" value="ECO:0007669"/>
    <property type="project" value="InterPro"/>
</dbReference>
<evidence type="ECO:0000259" key="1">
    <source>
        <dbReference type="PROSITE" id="PS50011"/>
    </source>
</evidence>
<dbReference type="Gene3D" id="1.10.510.10">
    <property type="entry name" value="Transferase(Phosphotransferase) domain 1"/>
    <property type="match status" value="1"/>
</dbReference>
<dbReference type="PANTHER" id="PTHR24359:SF1">
    <property type="entry name" value="INHIBITOR OF NUCLEAR FACTOR KAPPA-B KINASE EPSILON SUBUNIT HOMOLOG 1-RELATED"/>
    <property type="match status" value="1"/>
</dbReference>
<dbReference type="Pfam" id="PF00069">
    <property type="entry name" value="Pkinase"/>
    <property type="match status" value="1"/>
</dbReference>
<dbReference type="Proteomes" id="UP000192596">
    <property type="component" value="Unassembled WGS sequence"/>
</dbReference>
<evidence type="ECO:0000313" key="3">
    <source>
        <dbReference type="Proteomes" id="UP000192596"/>
    </source>
</evidence>
<dbReference type="GO" id="GO:0004674">
    <property type="term" value="F:protein serine/threonine kinase activity"/>
    <property type="evidence" value="ECO:0007669"/>
    <property type="project" value="TreeGrafter"/>
</dbReference>